<accession>A0A818XFH7</accession>
<dbReference type="PANTHER" id="PTHR46580">
    <property type="entry name" value="SENSOR KINASE-RELATED"/>
    <property type="match status" value="1"/>
</dbReference>
<dbReference type="InterPro" id="IPR013517">
    <property type="entry name" value="FG-GAP"/>
</dbReference>
<dbReference type="Proteomes" id="UP000663881">
    <property type="component" value="Unassembled WGS sequence"/>
</dbReference>
<keyword evidence="1" id="KW-0732">Signal</keyword>
<dbReference type="OrthoDB" id="10022113at2759"/>
<evidence type="ECO:0000313" key="3">
    <source>
        <dbReference type="EMBL" id="CAF3738519.1"/>
    </source>
</evidence>
<dbReference type="InterPro" id="IPR028994">
    <property type="entry name" value="Integrin_alpha_N"/>
</dbReference>
<evidence type="ECO:0000313" key="2">
    <source>
        <dbReference type="EMBL" id="CAF1343866.1"/>
    </source>
</evidence>
<dbReference type="SUPFAM" id="SSF69318">
    <property type="entry name" value="Integrin alpha N-terminal domain"/>
    <property type="match status" value="1"/>
</dbReference>
<dbReference type="PANTHER" id="PTHR46580:SF4">
    <property type="entry name" value="ATP_GTP-BINDING PROTEIN"/>
    <property type="match status" value="1"/>
</dbReference>
<proteinExistence type="predicted"/>
<gene>
    <name evidence="3" type="ORF">OKA104_LOCUS14948</name>
    <name evidence="2" type="ORF">VCS650_LOCUS33379</name>
</gene>
<evidence type="ECO:0000313" key="4">
    <source>
        <dbReference type="Proteomes" id="UP000663881"/>
    </source>
</evidence>
<organism evidence="3 4">
    <name type="scientific">Adineta steineri</name>
    <dbReference type="NCBI Taxonomy" id="433720"/>
    <lineage>
        <taxon>Eukaryota</taxon>
        <taxon>Metazoa</taxon>
        <taxon>Spiralia</taxon>
        <taxon>Gnathifera</taxon>
        <taxon>Rotifera</taxon>
        <taxon>Eurotatoria</taxon>
        <taxon>Bdelloidea</taxon>
        <taxon>Adinetida</taxon>
        <taxon>Adinetidae</taxon>
        <taxon>Adineta</taxon>
    </lineage>
</organism>
<name>A0A818XFH7_9BILA</name>
<dbReference type="EMBL" id="CAJOAY010000806">
    <property type="protein sequence ID" value="CAF3738519.1"/>
    <property type="molecule type" value="Genomic_DNA"/>
</dbReference>
<dbReference type="Pfam" id="PF13517">
    <property type="entry name" value="FG-GAP_3"/>
    <property type="match status" value="3"/>
</dbReference>
<reference evidence="3" key="1">
    <citation type="submission" date="2021-02" db="EMBL/GenBank/DDBJ databases">
        <authorList>
            <person name="Nowell W R."/>
        </authorList>
    </citation>
    <scope>NUCLEOTIDE SEQUENCE</scope>
</reference>
<dbReference type="EMBL" id="CAJNON010000646">
    <property type="protein sequence ID" value="CAF1343866.1"/>
    <property type="molecule type" value="Genomic_DNA"/>
</dbReference>
<dbReference type="AlphaFoldDB" id="A0A818XFH7"/>
<sequence>MSSALSYINPKSLSRFQDARVYSGSTCQLTFGPTDLYATSGIEVNHVAAGDFNGDGLSDLAVCIFNRITAVDVFFGNPNGTFGRRMSYPVVNKNNPGWLAVADFNNDDHQDIFVMNTKGLGTSISVGILFGNSNGTFGVMIILPGVFFNGKSTCNIASDLNSDGHMDIVFAKSSNPCSIAILLGYGNGTFAAETIISIGNNGCYLNIAIADFNDDDHQDIAIISEIDFYVVILVGHGNGSFKSPMTFSTGIYSFPSSIDVSDFNGDGYLDIVVANQGNYNIGVFLGKGDGNFRTQITTMTEHTTLVSRIVVGDFNGDGKMDVACIWESDSSVLSSYATFVTVLVGYGNGSFGQQMIFPTELAAVDYLITNDFNGDGRLDLAISSEEDKHIAILLNTCTCC</sequence>
<protein>
    <submittedName>
        <fullName evidence="3">Uncharacterized protein</fullName>
    </submittedName>
</protein>
<comment type="caution">
    <text evidence="3">The sequence shown here is derived from an EMBL/GenBank/DDBJ whole genome shotgun (WGS) entry which is preliminary data.</text>
</comment>
<dbReference type="Gene3D" id="2.130.10.130">
    <property type="entry name" value="Integrin alpha, N-terminal"/>
    <property type="match status" value="2"/>
</dbReference>
<evidence type="ECO:0000256" key="1">
    <source>
        <dbReference type="ARBA" id="ARBA00022729"/>
    </source>
</evidence>
<dbReference type="Proteomes" id="UP000663891">
    <property type="component" value="Unassembled WGS sequence"/>
</dbReference>